<name>A0A2K1KME5_PHYPA</name>
<reference evidence="1 3" key="2">
    <citation type="journal article" date="2018" name="Plant J.">
        <title>The Physcomitrella patens chromosome-scale assembly reveals moss genome structure and evolution.</title>
        <authorList>
            <person name="Lang D."/>
            <person name="Ullrich K.K."/>
            <person name="Murat F."/>
            <person name="Fuchs J."/>
            <person name="Jenkins J."/>
            <person name="Haas F.B."/>
            <person name="Piednoel M."/>
            <person name="Gundlach H."/>
            <person name="Van Bel M."/>
            <person name="Meyberg R."/>
            <person name="Vives C."/>
            <person name="Morata J."/>
            <person name="Symeonidi A."/>
            <person name="Hiss M."/>
            <person name="Muchero W."/>
            <person name="Kamisugi Y."/>
            <person name="Saleh O."/>
            <person name="Blanc G."/>
            <person name="Decker E.L."/>
            <person name="van Gessel N."/>
            <person name="Grimwood J."/>
            <person name="Hayes R.D."/>
            <person name="Graham S.W."/>
            <person name="Gunter L.E."/>
            <person name="McDaniel S.F."/>
            <person name="Hoernstein S.N.W."/>
            <person name="Larsson A."/>
            <person name="Li F.W."/>
            <person name="Perroud P.F."/>
            <person name="Phillips J."/>
            <person name="Ranjan P."/>
            <person name="Rokshar D.S."/>
            <person name="Rothfels C.J."/>
            <person name="Schneider L."/>
            <person name="Shu S."/>
            <person name="Stevenson D.W."/>
            <person name="Thummler F."/>
            <person name="Tillich M."/>
            <person name="Villarreal Aguilar J.C."/>
            <person name="Widiez T."/>
            <person name="Wong G.K."/>
            <person name="Wymore A."/>
            <person name="Zhang Y."/>
            <person name="Zimmer A.D."/>
            <person name="Quatrano R.S."/>
            <person name="Mayer K.F.X."/>
            <person name="Goodstein D."/>
            <person name="Casacuberta J.M."/>
            <person name="Vandepoele K."/>
            <person name="Reski R."/>
            <person name="Cuming A.C."/>
            <person name="Tuskan G.A."/>
            <person name="Maumus F."/>
            <person name="Salse J."/>
            <person name="Schmutz J."/>
            <person name="Rensing S.A."/>
        </authorList>
    </citation>
    <scope>NUCLEOTIDE SEQUENCE [LARGE SCALE GENOMIC DNA]</scope>
    <source>
        <strain evidence="2 3">cv. Gransden 2004</strain>
    </source>
</reference>
<dbReference type="EMBL" id="ABEU02000004">
    <property type="protein sequence ID" value="PNR54960.1"/>
    <property type="molecule type" value="Genomic_DNA"/>
</dbReference>
<dbReference type="Gramene" id="Pp3c4_6613V3.1">
    <property type="protein sequence ID" value="Pp3c4_6613V3.1"/>
    <property type="gene ID" value="Pp3c4_6613"/>
</dbReference>
<gene>
    <name evidence="1" type="ORF">PHYPA_005853</name>
</gene>
<sequence>MNASRNTLGMNALYTKALIDHCTTIKNHPEVDDLDEHVV</sequence>
<dbReference type="AlphaFoldDB" id="A0A2K1KME5"/>
<evidence type="ECO:0000313" key="2">
    <source>
        <dbReference type="EnsemblPlants" id="Pp3c4_6613V3.1"/>
    </source>
</evidence>
<evidence type="ECO:0000313" key="3">
    <source>
        <dbReference type="Proteomes" id="UP000006727"/>
    </source>
</evidence>
<dbReference type="Proteomes" id="UP000006727">
    <property type="component" value="Chromosome 4"/>
</dbReference>
<proteinExistence type="predicted"/>
<dbReference type="EnsemblPlants" id="Pp3c4_6613V3.1">
    <property type="protein sequence ID" value="Pp3c4_6613V3.1"/>
    <property type="gene ID" value="Pp3c4_6613"/>
</dbReference>
<keyword evidence="3" id="KW-1185">Reference proteome</keyword>
<reference evidence="1 3" key="1">
    <citation type="journal article" date="2008" name="Science">
        <title>The Physcomitrella genome reveals evolutionary insights into the conquest of land by plants.</title>
        <authorList>
            <person name="Rensing S."/>
            <person name="Lang D."/>
            <person name="Zimmer A."/>
            <person name="Terry A."/>
            <person name="Salamov A."/>
            <person name="Shapiro H."/>
            <person name="Nishiyama T."/>
            <person name="Perroud P.-F."/>
            <person name="Lindquist E."/>
            <person name="Kamisugi Y."/>
            <person name="Tanahashi T."/>
            <person name="Sakakibara K."/>
            <person name="Fujita T."/>
            <person name="Oishi K."/>
            <person name="Shin-I T."/>
            <person name="Kuroki Y."/>
            <person name="Toyoda A."/>
            <person name="Suzuki Y."/>
            <person name="Hashimoto A."/>
            <person name="Yamaguchi K."/>
            <person name="Sugano A."/>
            <person name="Kohara Y."/>
            <person name="Fujiyama A."/>
            <person name="Anterola A."/>
            <person name="Aoki S."/>
            <person name="Ashton N."/>
            <person name="Barbazuk W.B."/>
            <person name="Barker E."/>
            <person name="Bennetzen J."/>
            <person name="Bezanilla M."/>
            <person name="Blankenship R."/>
            <person name="Cho S.H."/>
            <person name="Dutcher S."/>
            <person name="Estelle M."/>
            <person name="Fawcett J.A."/>
            <person name="Gundlach H."/>
            <person name="Hanada K."/>
            <person name="Heyl A."/>
            <person name="Hicks K.A."/>
            <person name="Hugh J."/>
            <person name="Lohr M."/>
            <person name="Mayer K."/>
            <person name="Melkozernov A."/>
            <person name="Murata T."/>
            <person name="Nelson D."/>
            <person name="Pils B."/>
            <person name="Prigge M."/>
            <person name="Reiss B."/>
            <person name="Renner T."/>
            <person name="Rombauts S."/>
            <person name="Rushton P."/>
            <person name="Sanderfoot A."/>
            <person name="Schween G."/>
            <person name="Shiu S.-H."/>
            <person name="Stueber K."/>
            <person name="Theodoulou F.L."/>
            <person name="Tu H."/>
            <person name="Van de Peer Y."/>
            <person name="Verrier P.J."/>
            <person name="Waters E."/>
            <person name="Wood A."/>
            <person name="Yang L."/>
            <person name="Cove D."/>
            <person name="Cuming A."/>
            <person name="Hasebe M."/>
            <person name="Lucas S."/>
            <person name="Mishler D.B."/>
            <person name="Reski R."/>
            <person name="Grigoriev I."/>
            <person name="Quatrano R.S."/>
            <person name="Boore J.L."/>
        </authorList>
    </citation>
    <scope>NUCLEOTIDE SEQUENCE [LARGE SCALE GENOMIC DNA]</scope>
    <source>
        <strain evidence="2 3">cv. Gransden 2004</strain>
    </source>
</reference>
<organism evidence="1">
    <name type="scientific">Physcomitrium patens</name>
    <name type="common">Spreading-leaved earth moss</name>
    <name type="synonym">Physcomitrella patens</name>
    <dbReference type="NCBI Taxonomy" id="3218"/>
    <lineage>
        <taxon>Eukaryota</taxon>
        <taxon>Viridiplantae</taxon>
        <taxon>Streptophyta</taxon>
        <taxon>Embryophyta</taxon>
        <taxon>Bryophyta</taxon>
        <taxon>Bryophytina</taxon>
        <taxon>Bryopsida</taxon>
        <taxon>Funariidae</taxon>
        <taxon>Funariales</taxon>
        <taxon>Funariaceae</taxon>
        <taxon>Physcomitrium</taxon>
    </lineage>
</organism>
<accession>A0A2K1KME5</accession>
<protein>
    <submittedName>
        <fullName evidence="1 2">Uncharacterized protein</fullName>
    </submittedName>
</protein>
<evidence type="ECO:0000313" key="1">
    <source>
        <dbReference type="EMBL" id="PNR54960.1"/>
    </source>
</evidence>
<dbReference type="InParanoid" id="A0A2K1KME5"/>
<reference evidence="2" key="3">
    <citation type="submission" date="2020-12" db="UniProtKB">
        <authorList>
            <consortium name="EnsemblPlants"/>
        </authorList>
    </citation>
    <scope>IDENTIFICATION</scope>
</reference>